<organism evidence="1 2">
    <name type="scientific">Paraburkholderia rhynchosiae</name>
    <dbReference type="NCBI Taxonomy" id="487049"/>
    <lineage>
        <taxon>Bacteria</taxon>
        <taxon>Pseudomonadati</taxon>
        <taxon>Pseudomonadota</taxon>
        <taxon>Betaproteobacteria</taxon>
        <taxon>Burkholderiales</taxon>
        <taxon>Burkholderiaceae</taxon>
        <taxon>Paraburkholderia</taxon>
    </lineage>
</organism>
<keyword evidence="2" id="KW-1185">Reference proteome</keyword>
<gene>
    <name evidence="1" type="ORF">PQR01_26690</name>
</gene>
<protein>
    <submittedName>
        <fullName evidence="1">Uncharacterized protein</fullName>
    </submittedName>
</protein>
<proteinExistence type="predicted"/>
<name>A0ACC7NKI1_9BURK</name>
<dbReference type="EMBL" id="JAQQDW010000068">
    <property type="protein sequence ID" value="MFM0106978.1"/>
    <property type="molecule type" value="Genomic_DNA"/>
</dbReference>
<evidence type="ECO:0000313" key="1">
    <source>
        <dbReference type="EMBL" id="MFM0106978.1"/>
    </source>
</evidence>
<reference evidence="1 2" key="1">
    <citation type="journal article" date="2024" name="Chem. Sci.">
        <title>Discovery of megapolipeptins by genome mining of a Burkholderiales bacteria collection.</title>
        <authorList>
            <person name="Paulo B.S."/>
            <person name="Recchia M.J.J."/>
            <person name="Lee S."/>
            <person name="Fergusson C.H."/>
            <person name="Romanowski S.B."/>
            <person name="Hernandez A."/>
            <person name="Krull N."/>
            <person name="Liu D.Y."/>
            <person name="Cavanagh H."/>
            <person name="Bos A."/>
            <person name="Gray C.A."/>
            <person name="Murphy B.T."/>
            <person name="Linington R.G."/>
            <person name="Eustaquio A.S."/>
        </authorList>
    </citation>
    <scope>NUCLEOTIDE SEQUENCE [LARGE SCALE GENOMIC DNA]</scope>
    <source>
        <strain evidence="1 2">RL18-126-BIB-B</strain>
    </source>
</reference>
<sequence length="107" mass="11848">MAGIPNWKYAGAFSLVRVGAGNSGGNEDSRLRKQVDDLCIALFDRWCERRAITPLIYLLHAWPFFPSTPQPVKTVSAALRELLKFHLEALDHGDRELIASVNALAGD</sequence>
<evidence type="ECO:0000313" key="2">
    <source>
        <dbReference type="Proteomes" id="UP001629235"/>
    </source>
</evidence>
<accession>A0ACC7NKI1</accession>
<comment type="caution">
    <text evidence="1">The sequence shown here is derived from an EMBL/GenBank/DDBJ whole genome shotgun (WGS) entry which is preliminary data.</text>
</comment>
<dbReference type="Proteomes" id="UP001629235">
    <property type="component" value="Unassembled WGS sequence"/>
</dbReference>